<evidence type="ECO:0000313" key="8">
    <source>
        <dbReference type="Proteomes" id="UP001331761"/>
    </source>
</evidence>
<feature type="domain" description="EGF-like" evidence="6">
    <location>
        <begin position="46"/>
        <end position="86"/>
    </location>
</feature>
<feature type="compositionally biased region" description="Basic and acidic residues" evidence="4">
    <location>
        <begin position="143"/>
        <end position="155"/>
    </location>
</feature>
<keyword evidence="8" id="KW-1185">Reference proteome</keyword>
<dbReference type="EMBL" id="WIXE01021392">
    <property type="protein sequence ID" value="KAK5968425.1"/>
    <property type="molecule type" value="Genomic_DNA"/>
</dbReference>
<evidence type="ECO:0000256" key="4">
    <source>
        <dbReference type="SAM" id="MobiDB-lite"/>
    </source>
</evidence>
<dbReference type="Proteomes" id="UP001331761">
    <property type="component" value="Unassembled WGS sequence"/>
</dbReference>
<comment type="caution">
    <text evidence="3">Lacks conserved residue(s) required for the propagation of feature annotation.</text>
</comment>
<proteinExistence type="predicted"/>
<dbReference type="CDD" id="cd00054">
    <property type="entry name" value="EGF_CA"/>
    <property type="match status" value="2"/>
</dbReference>
<dbReference type="InterPro" id="IPR000742">
    <property type="entry name" value="EGF"/>
</dbReference>
<evidence type="ECO:0000259" key="6">
    <source>
        <dbReference type="PROSITE" id="PS50026"/>
    </source>
</evidence>
<dbReference type="SMART" id="SM00181">
    <property type="entry name" value="EGF"/>
    <property type="match status" value="2"/>
</dbReference>
<organism evidence="7 8">
    <name type="scientific">Trichostrongylus colubriformis</name>
    <name type="common">Black scour worm</name>
    <dbReference type="NCBI Taxonomy" id="6319"/>
    <lineage>
        <taxon>Eukaryota</taxon>
        <taxon>Metazoa</taxon>
        <taxon>Ecdysozoa</taxon>
        <taxon>Nematoda</taxon>
        <taxon>Chromadorea</taxon>
        <taxon>Rhabditida</taxon>
        <taxon>Rhabditina</taxon>
        <taxon>Rhabditomorpha</taxon>
        <taxon>Strongyloidea</taxon>
        <taxon>Trichostrongylidae</taxon>
        <taxon>Trichostrongylus</taxon>
    </lineage>
</organism>
<dbReference type="Pfam" id="PF07645">
    <property type="entry name" value="EGF_CA"/>
    <property type="match status" value="2"/>
</dbReference>
<dbReference type="PROSITE" id="PS00010">
    <property type="entry name" value="ASX_HYDROXYL"/>
    <property type="match status" value="1"/>
</dbReference>
<feature type="region of interest" description="Disordered" evidence="4">
    <location>
        <begin position="141"/>
        <end position="188"/>
    </location>
</feature>
<dbReference type="PROSITE" id="PS50026">
    <property type="entry name" value="EGF_3"/>
    <property type="match status" value="2"/>
</dbReference>
<evidence type="ECO:0000256" key="1">
    <source>
        <dbReference type="ARBA" id="ARBA00022536"/>
    </source>
</evidence>
<feature type="disulfide bond" evidence="3">
    <location>
        <begin position="57"/>
        <end position="74"/>
    </location>
</feature>
<gene>
    <name evidence="7" type="ORF">GCK32_012635</name>
</gene>
<keyword evidence="2 3" id="KW-1015">Disulfide bond</keyword>
<keyword evidence="1 3" id="KW-0245">EGF-like domain</keyword>
<dbReference type="InterPro" id="IPR001881">
    <property type="entry name" value="EGF-like_Ca-bd_dom"/>
</dbReference>
<evidence type="ECO:0000256" key="2">
    <source>
        <dbReference type="ARBA" id="ARBA00023157"/>
    </source>
</evidence>
<accession>A0AAN8FFM7</accession>
<dbReference type="SMART" id="SM00179">
    <property type="entry name" value="EGF_CA"/>
    <property type="match status" value="2"/>
</dbReference>
<keyword evidence="5" id="KW-0732">Signal</keyword>
<dbReference type="AlphaFoldDB" id="A0AAN8FFM7"/>
<feature type="compositionally biased region" description="Low complexity" evidence="4">
    <location>
        <begin position="162"/>
        <end position="180"/>
    </location>
</feature>
<dbReference type="InterPro" id="IPR000152">
    <property type="entry name" value="EGF-type_Asp/Asn_hydroxyl_site"/>
</dbReference>
<reference evidence="7 8" key="1">
    <citation type="submission" date="2019-10" db="EMBL/GenBank/DDBJ databases">
        <title>Assembly and Annotation for the nematode Trichostrongylus colubriformis.</title>
        <authorList>
            <person name="Martin J."/>
        </authorList>
    </citation>
    <scope>NUCLEOTIDE SEQUENCE [LARGE SCALE GENOMIC DNA]</scope>
    <source>
        <strain evidence="7">G859</strain>
        <tissue evidence="7">Whole worm</tissue>
    </source>
</reference>
<sequence>MATFFLVFVVILAYVDGFARNQSPTTIEKMFISTAKMTTAANKENLVDECVTNQNDCDPKAVCRDEPEPIGYTCQCRLGFTDASRDPKRPGRVCVQQNTAAATTDKSSVNECVTNQNDCDPNAICRDEPNGYQCQCRSGFTDASRDPKRPGRRCVEPSSKPTTTTTTTTATITTTTTTKTTAKDTRRRPVDTNELLYPIYHMTRAELLQNDQLSSSTGFNMVRFSSLTILLVLCRQLVLINKKYTARAIWF</sequence>
<dbReference type="Gene3D" id="2.10.25.10">
    <property type="entry name" value="Laminin"/>
    <property type="match status" value="2"/>
</dbReference>
<protein>
    <recommendedName>
        <fullName evidence="6">EGF-like domain-containing protein</fullName>
    </recommendedName>
</protein>
<dbReference type="SUPFAM" id="SSF57196">
    <property type="entry name" value="EGF/Laminin"/>
    <property type="match status" value="1"/>
</dbReference>
<evidence type="ECO:0000256" key="5">
    <source>
        <dbReference type="SAM" id="SignalP"/>
    </source>
</evidence>
<name>A0AAN8FFM7_TRICO</name>
<dbReference type="GO" id="GO:0005509">
    <property type="term" value="F:calcium ion binding"/>
    <property type="evidence" value="ECO:0007669"/>
    <property type="project" value="InterPro"/>
</dbReference>
<feature type="signal peptide" evidence="5">
    <location>
        <begin position="1"/>
        <end position="17"/>
    </location>
</feature>
<feature type="domain" description="EGF-like" evidence="6">
    <location>
        <begin position="108"/>
        <end position="146"/>
    </location>
</feature>
<feature type="chain" id="PRO_5042845188" description="EGF-like domain-containing protein" evidence="5">
    <location>
        <begin position="18"/>
        <end position="251"/>
    </location>
</feature>
<dbReference type="InterPro" id="IPR049883">
    <property type="entry name" value="NOTCH1_EGF-like"/>
</dbReference>
<evidence type="ECO:0000256" key="3">
    <source>
        <dbReference type="PROSITE-ProRule" id="PRU00076"/>
    </source>
</evidence>
<evidence type="ECO:0000313" key="7">
    <source>
        <dbReference type="EMBL" id="KAK5968425.1"/>
    </source>
</evidence>
<comment type="caution">
    <text evidence="7">The sequence shown here is derived from an EMBL/GenBank/DDBJ whole genome shotgun (WGS) entry which is preliminary data.</text>
</comment>